<evidence type="ECO:0000256" key="1">
    <source>
        <dbReference type="SAM" id="Phobius"/>
    </source>
</evidence>
<keyword evidence="1" id="KW-1133">Transmembrane helix</keyword>
<evidence type="ECO:0000313" key="3">
    <source>
        <dbReference type="Proteomes" id="UP000256952"/>
    </source>
</evidence>
<dbReference type="AlphaFoldDB" id="A0A976G0B3"/>
<organism evidence="2 3">
    <name type="scientific">Cupriavidus taiwanensis</name>
    <dbReference type="NCBI Taxonomy" id="164546"/>
    <lineage>
        <taxon>Bacteria</taxon>
        <taxon>Pseudomonadati</taxon>
        <taxon>Pseudomonadota</taxon>
        <taxon>Betaproteobacteria</taxon>
        <taxon>Burkholderiales</taxon>
        <taxon>Burkholderiaceae</taxon>
        <taxon>Cupriavidus</taxon>
    </lineage>
</organism>
<dbReference type="EMBL" id="OFTH01000003">
    <property type="protein sequence ID" value="SOZ51986.1"/>
    <property type="molecule type" value="Genomic_DNA"/>
</dbReference>
<feature type="transmembrane region" description="Helical" evidence="1">
    <location>
        <begin position="230"/>
        <end position="248"/>
    </location>
</feature>
<proteinExistence type="predicted"/>
<dbReference type="RefSeq" id="WP_147309494.1">
    <property type="nucleotide sequence ID" value="NZ_LT992559.1"/>
</dbReference>
<keyword evidence="1" id="KW-0812">Transmembrane</keyword>
<name>A0A976G0B3_9BURK</name>
<protein>
    <submittedName>
        <fullName evidence="2">Uncharacterized protein</fullName>
    </submittedName>
</protein>
<sequence>MSFWLKRALKRATARPSPDRIPFSAPRVFYRNYYSVTLSAPDASWSFLFSRLDGDTVHGRWLEGDRYAEEISTVPLPHFSNAAIDIRYYLRQYEFLSRSARRFEMASLARLYQMKAALGGLRQRLYNRKSLVLQDRHKLLRTLVEKAIDDRDARFSDVTLVADIYGRMVVNHPLFRSRVARYRMILESLAADELLTRTDGGYRLEPNAIGVLNAYDDEERRHADNVKMQWRMMWVAVFSGIAAFAQAWPTLKPFLASLWGHLQKLG</sequence>
<reference evidence="2 3" key="1">
    <citation type="submission" date="2018-01" db="EMBL/GenBank/DDBJ databases">
        <authorList>
            <person name="Clerissi C."/>
        </authorList>
    </citation>
    <scope>NUCLEOTIDE SEQUENCE [LARGE SCALE GENOMIC DNA]</scope>
    <source>
        <strain evidence="2">Cupriavidus taiwanensis STM 8556</strain>
    </source>
</reference>
<dbReference type="Proteomes" id="UP000256952">
    <property type="component" value="Chromosome CBM2613_a"/>
</dbReference>
<keyword evidence="1" id="KW-0472">Membrane</keyword>
<accession>A0A976G0B3</accession>
<evidence type="ECO:0000313" key="2">
    <source>
        <dbReference type="EMBL" id="SOZ51986.1"/>
    </source>
</evidence>
<comment type="caution">
    <text evidence="2">The sequence shown here is derived from an EMBL/GenBank/DDBJ whole genome shotgun (WGS) entry which is preliminary data.</text>
</comment>
<gene>
    <name evidence="2" type="ORF">CBM2613_A110150</name>
</gene>